<accession>A0ABD1HJZ2</accession>
<gene>
    <name evidence="2" type="ORF">AAHA92_11563</name>
</gene>
<reference evidence="2 3" key="1">
    <citation type="submission" date="2024-06" db="EMBL/GenBank/DDBJ databases">
        <title>A chromosome level genome sequence of Diviner's sage (Salvia divinorum).</title>
        <authorList>
            <person name="Ford S.A."/>
            <person name="Ro D.-K."/>
            <person name="Ness R.W."/>
            <person name="Phillips M.A."/>
        </authorList>
    </citation>
    <scope>NUCLEOTIDE SEQUENCE [LARGE SCALE GENOMIC DNA]</scope>
    <source>
        <strain evidence="2">SAF-2024a</strain>
        <tissue evidence="2">Leaf</tissue>
    </source>
</reference>
<proteinExistence type="predicted"/>
<evidence type="ECO:0000256" key="1">
    <source>
        <dbReference type="SAM" id="MobiDB-lite"/>
    </source>
</evidence>
<evidence type="ECO:0000313" key="2">
    <source>
        <dbReference type="EMBL" id="KAL1555873.1"/>
    </source>
</evidence>
<organism evidence="2 3">
    <name type="scientific">Salvia divinorum</name>
    <name type="common">Maria pastora</name>
    <name type="synonym">Diviner's sage</name>
    <dbReference type="NCBI Taxonomy" id="28513"/>
    <lineage>
        <taxon>Eukaryota</taxon>
        <taxon>Viridiplantae</taxon>
        <taxon>Streptophyta</taxon>
        <taxon>Embryophyta</taxon>
        <taxon>Tracheophyta</taxon>
        <taxon>Spermatophyta</taxon>
        <taxon>Magnoliopsida</taxon>
        <taxon>eudicotyledons</taxon>
        <taxon>Gunneridae</taxon>
        <taxon>Pentapetalae</taxon>
        <taxon>asterids</taxon>
        <taxon>lamiids</taxon>
        <taxon>Lamiales</taxon>
        <taxon>Lamiaceae</taxon>
        <taxon>Nepetoideae</taxon>
        <taxon>Mentheae</taxon>
        <taxon>Salviinae</taxon>
        <taxon>Salvia</taxon>
        <taxon>Salvia subgen. Calosphace</taxon>
    </lineage>
</organism>
<dbReference type="EMBL" id="JBEAFC010000005">
    <property type="protein sequence ID" value="KAL1555873.1"/>
    <property type="molecule type" value="Genomic_DNA"/>
</dbReference>
<evidence type="ECO:0000313" key="3">
    <source>
        <dbReference type="Proteomes" id="UP001567538"/>
    </source>
</evidence>
<protein>
    <submittedName>
        <fullName evidence="2">Uncharacterized protein</fullName>
    </submittedName>
</protein>
<feature type="compositionally biased region" description="Polar residues" evidence="1">
    <location>
        <begin position="64"/>
        <end position="74"/>
    </location>
</feature>
<sequence>MHKPFSPFFTSLKHLEKRLKLENSEAAAGPSTLPQPPPPPPVEPQEVINTAQETESLGTPIYLCNQSSSNASHIQESEALQEFISKPLNSPPTNHDEAEAEAEERVEQPERLDLDDDIELLMQLLRLSDAGTHQLGCCDDDEFYDKIVGVKGPKNAKEVERLERWIKHFCRGESKEPFRLAHLLLGKAAFLHSGDGFGGLVFPSTVDEFLQNDPPID</sequence>
<dbReference type="AlphaFoldDB" id="A0ABD1HJZ2"/>
<dbReference type="Proteomes" id="UP001567538">
    <property type="component" value="Unassembled WGS sequence"/>
</dbReference>
<feature type="region of interest" description="Disordered" evidence="1">
    <location>
        <begin position="20"/>
        <end position="111"/>
    </location>
</feature>
<feature type="compositionally biased region" description="Polar residues" evidence="1">
    <location>
        <begin position="48"/>
        <end position="57"/>
    </location>
</feature>
<keyword evidence="3" id="KW-1185">Reference proteome</keyword>
<name>A0ABD1HJZ2_SALDI</name>
<feature type="compositionally biased region" description="Pro residues" evidence="1">
    <location>
        <begin position="33"/>
        <end position="43"/>
    </location>
</feature>
<comment type="caution">
    <text evidence="2">The sequence shown here is derived from an EMBL/GenBank/DDBJ whole genome shotgun (WGS) entry which is preliminary data.</text>
</comment>